<proteinExistence type="inferred from homology"/>
<feature type="compositionally biased region" description="Polar residues" evidence="16">
    <location>
        <begin position="620"/>
        <end position="644"/>
    </location>
</feature>
<evidence type="ECO:0000256" key="3">
    <source>
        <dbReference type="ARBA" id="ARBA00022553"/>
    </source>
</evidence>
<evidence type="ECO:0000256" key="9">
    <source>
        <dbReference type="ARBA" id="ARBA00041832"/>
    </source>
</evidence>
<feature type="domain" description="Deacetylase sirtuin-type" evidence="17">
    <location>
        <begin position="84"/>
        <end position="330"/>
    </location>
</feature>
<dbReference type="FunFam" id="3.40.50.1220:FF:000038">
    <property type="entry name" value="NAD-dependent protein deacetylase sirtuin-6 isoform X2"/>
    <property type="match status" value="1"/>
</dbReference>
<dbReference type="InterPro" id="IPR026590">
    <property type="entry name" value="Ssirtuin_cat_dom"/>
</dbReference>
<dbReference type="GO" id="GO:0097372">
    <property type="term" value="F:histone H3K18 deacetylase activity, NAD-dependent"/>
    <property type="evidence" value="ECO:0007669"/>
    <property type="project" value="TreeGrafter"/>
</dbReference>
<feature type="region of interest" description="Disordered" evidence="16">
    <location>
        <begin position="789"/>
        <end position="832"/>
    </location>
</feature>
<feature type="compositionally biased region" description="Low complexity" evidence="16">
    <location>
        <begin position="1323"/>
        <end position="1347"/>
    </location>
</feature>
<evidence type="ECO:0000256" key="5">
    <source>
        <dbReference type="ARBA" id="ARBA00022723"/>
    </source>
</evidence>
<feature type="region of interest" description="Disordered" evidence="16">
    <location>
        <begin position="1523"/>
        <end position="1583"/>
    </location>
</feature>
<dbReference type="InterPro" id="IPR029035">
    <property type="entry name" value="DHS-like_NAD/FAD-binding_dom"/>
</dbReference>
<feature type="compositionally biased region" description="Acidic residues" evidence="16">
    <location>
        <begin position="1543"/>
        <end position="1555"/>
    </location>
</feature>
<evidence type="ECO:0000256" key="8">
    <source>
        <dbReference type="ARBA" id="ARBA00038170"/>
    </source>
</evidence>
<feature type="binding site" evidence="15">
    <location>
        <position position="229"/>
    </location>
    <ligand>
        <name>Zn(2+)</name>
        <dbReference type="ChEBI" id="CHEBI:29105"/>
    </ligand>
</feature>
<organism evidence="18">
    <name type="scientific">Cacopsylla melanoneura</name>
    <dbReference type="NCBI Taxonomy" id="428564"/>
    <lineage>
        <taxon>Eukaryota</taxon>
        <taxon>Metazoa</taxon>
        <taxon>Ecdysozoa</taxon>
        <taxon>Arthropoda</taxon>
        <taxon>Hexapoda</taxon>
        <taxon>Insecta</taxon>
        <taxon>Pterygota</taxon>
        <taxon>Neoptera</taxon>
        <taxon>Paraneoptera</taxon>
        <taxon>Hemiptera</taxon>
        <taxon>Sternorrhyncha</taxon>
        <taxon>Psylloidea</taxon>
        <taxon>Psyllidae</taxon>
        <taxon>Psyllinae</taxon>
        <taxon>Cacopsylla</taxon>
    </lineage>
</organism>
<comment type="catalytic activity">
    <reaction evidence="13">
        <text>N(6)-propanoyl-L-lysyl-[protein] + NAD(+) + H2O = 3''-O-propanoyl-ADP-D-ribose + nicotinamide + L-lysyl-[protein]</text>
        <dbReference type="Rhea" id="RHEA:23500"/>
        <dbReference type="Rhea" id="RHEA-COMP:9752"/>
        <dbReference type="Rhea" id="RHEA-COMP:13758"/>
        <dbReference type="ChEBI" id="CHEBI:15377"/>
        <dbReference type="ChEBI" id="CHEBI:17154"/>
        <dbReference type="ChEBI" id="CHEBI:29969"/>
        <dbReference type="ChEBI" id="CHEBI:57540"/>
        <dbReference type="ChEBI" id="CHEBI:138019"/>
        <dbReference type="ChEBI" id="CHEBI:145015"/>
    </reaction>
    <physiologicalReaction direction="left-to-right" evidence="13">
        <dbReference type="Rhea" id="RHEA:23501"/>
    </physiologicalReaction>
</comment>
<protein>
    <recommendedName>
        <fullName evidence="2">protein acetyllysine N-acetyltransferase</fullName>
        <ecNumber evidence="2">2.3.1.286</ecNumber>
    </recommendedName>
    <alternativeName>
        <fullName evidence="10">Regulatory protein SIR2 homolog 7</fullName>
    </alternativeName>
    <alternativeName>
        <fullName evidence="9">SIR2-like protein 7</fullName>
    </alternativeName>
</protein>
<feature type="compositionally biased region" description="Polar residues" evidence="16">
    <location>
        <begin position="572"/>
        <end position="605"/>
    </location>
</feature>
<feature type="compositionally biased region" description="Polar residues" evidence="16">
    <location>
        <begin position="810"/>
        <end position="826"/>
    </location>
</feature>
<evidence type="ECO:0000256" key="12">
    <source>
        <dbReference type="ARBA" id="ARBA00051105"/>
    </source>
</evidence>
<evidence type="ECO:0000256" key="15">
    <source>
        <dbReference type="PROSITE-ProRule" id="PRU00236"/>
    </source>
</evidence>
<dbReference type="Gene3D" id="2.20.28.200">
    <property type="match status" value="1"/>
</dbReference>
<dbReference type="GO" id="GO:0010468">
    <property type="term" value="P:regulation of gene expression"/>
    <property type="evidence" value="ECO:0007669"/>
    <property type="project" value="UniProtKB-ARBA"/>
</dbReference>
<dbReference type="EMBL" id="HBUF01380654">
    <property type="protein sequence ID" value="CAG6730120.1"/>
    <property type="molecule type" value="Transcribed_RNA"/>
</dbReference>
<name>A0A8D8YJT5_9HEMI</name>
<evidence type="ECO:0000256" key="7">
    <source>
        <dbReference type="ARBA" id="ARBA00023027"/>
    </source>
</evidence>
<accession>A0A8D8YJT5</accession>
<dbReference type="EC" id="2.3.1.286" evidence="2"/>
<feature type="region of interest" description="Disordered" evidence="16">
    <location>
        <begin position="727"/>
        <end position="753"/>
    </location>
</feature>
<dbReference type="GO" id="GO:0070403">
    <property type="term" value="F:NAD+ binding"/>
    <property type="evidence" value="ECO:0007669"/>
    <property type="project" value="InterPro"/>
</dbReference>
<comment type="cofactor">
    <cofactor evidence="1">
        <name>Zn(2+)</name>
        <dbReference type="ChEBI" id="CHEBI:29105"/>
    </cofactor>
</comment>
<dbReference type="GO" id="GO:0000785">
    <property type="term" value="C:chromatin"/>
    <property type="evidence" value="ECO:0007669"/>
    <property type="project" value="TreeGrafter"/>
</dbReference>
<comment type="catalytic activity">
    <reaction evidence="11">
        <text>N(6)-decanoyl-L-lysyl-[protein] + NAD(+) + H2O = 2''-O-decanoyl-ADP-D-ribose + nicotinamide + L-lysyl-[protein]</text>
        <dbReference type="Rhea" id="RHEA:70631"/>
        <dbReference type="Rhea" id="RHEA-COMP:9752"/>
        <dbReference type="Rhea" id="RHEA-COMP:17932"/>
        <dbReference type="ChEBI" id="CHEBI:15377"/>
        <dbReference type="ChEBI" id="CHEBI:17154"/>
        <dbReference type="ChEBI" id="CHEBI:29969"/>
        <dbReference type="ChEBI" id="CHEBI:57540"/>
        <dbReference type="ChEBI" id="CHEBI:143222"/>
        <dbReference type="ChEBI" id="CHEBI:189688"/>
    </reaction>
    <physiologicalReaction direction="left-to-right" evidence="11">
        <dbReference type="Rhea" id="RHEA:70632"/>
    </physiologicalReaction>
</comment>
<keyword evidence="6 15" id="KW-0862">Zinc</keyword>
<evidence type="ECO:0000259" key="17">
    <source>
        <dbReference type="PROSITE" id="PS50305"/>
    </source>
</evidence>
<dbReference type="GO" id="GO:0035861">
    <property type="term" value="C:site of double-strand break"/>
    <property type="evidence" value="ECO:0007669"/>
    <property type="project" value="UniProtKB-ARBA"/>
</dbReference>
<comment type="catalytic activity">
    <reaction evidence="12">
        <text>N(6)-succinyl-L-lysyl-[protein] + NAD(+) + H2O = 2''-O-succinyl-ADP-D-ribose + nicotinamide + L-lysyl-[protein]</text>
        <dbReference type="Rhea" id="RHEA:47668"/>
        <dbReference type="Rhea" id="RHEA-COMP:9752"/>
        <dbReference type="Rhea" id="RHEA-COMP:11877"/>
        <dbReference type="ChEBI" id="CHEBI:15377"/>
        <dbReference type="ChEBI" id="CHEBI:17154"/>
        <dbReference type="ChEBI" id="CHEBI:29969"/>
        <dbReference type="ChEBI" id="CHEBI:57540"/>
        <dbReference type="ChEBI" id="CHEBI:87830"/>
        <dbReference type="ChEBI" id="CHEBI:87832"/>
    </reaction>
    <physiologicalReaction direction="left-to-right" evidence="12">
        <dbReference type="Rhea" id="RHEA:47669"/>
    </physiologicalReaction>
</comment>
<evidence type="ECO:0000256" key="10">
    <source>
        <dbReference type="ARBA" id="ARBA00043038"/>
    </source>
</evidence>
<feature type="region of interest" description="Disordered" evidence="16">
    <location>
        <begin position="1323"/>
        <end position="1360"/>
    </location>
</feature>
<keyword evidence="7" id="KW-0520">NAD</keyword>
<feature type="region of interest" description="Disordered" evidence="16">
    <location>
        <begin position="399"/>
        <end position="436"/>
    </location>
</feature>
<dbReference type="PANTHER" id="PTHR11085:SF1">
    <property type="entry name" value="NAD-DEPENDENT PROTEIN DEACETYLASE SIRTUIN-7"/>
    <property type="match status" value="1"/>
</dbReference>
<feature type="compositionally biased region" description="Polar residues" evidence="16">
    <location>
        <begin position="1417"/>
        <end position="1439"/>
    </location>
</feature>
<evidence type="ECO:0000256" key="11">
    <source>
        <dbReference type="ARBA" id="ARBA00050237"/>
    </source>
</evidence>
<dbReference type="Gene3D" id="3.40.50.1220">
    <property type="entry name" value="TPP-binding domain"/>
    <property type="match status" value="1"/>
</dbReference>
<evidence type="ECO:0000256" key="6">
    <source>
        <dbReference type="ARBA" id="ARBA00022833"/>
    </source>
</evidence>
<keyword evidence="5 15" id="KW-0479">Metal-binding</keyword>
<dbReference type="GO" id="GO:0005634">
    <property type="term" value="C:nucleus"/>
    <property type="evidence" value="ECO:0007669"/>
    <property type="project" value="TreeGrafter"/>
</dbReference>
<feature type="region of interest" description="Disordered" evidence="16">
    <location>
        <begin position="1391"/>
        <end position="1442"/>
    </location>
</feature>
<dbReference type="GO" id="GO:0140861">
    <property type="term" value="P:DNA repair-dependent chromatin remodeling"/>
    <property type="evidence" value="ECO:0007669"/>
    <property type="project" value="UniProtKB-ARBA"/>
</dbReference>
<evidence type="ECO:0000256" key="16">
    <source>
        <dbReference type="SAM" id="MobiDB-lite"/>
    </source>
</evidence>
<feature type="compositionally biased region" description="Polar residues" evidence="16">
    <location>
        <begin position="1494"/>
        <end position="1505"/>
    </location>
</feature>
<keyword evidence="4" id="KW-0808">Transferase</keyword>
<evidence type="ECO:0000256" key="2">
    <source>
        <dbReference type="ARBA" id="ARBA00012928"/>
    </source>
</evidence>
<dbReference type="Pfam" id="PF02146">
    <property type="entry name" value="SIR2"/>
    <property type="match status" value="1"/>
</dbReference>
<keyword evidence="3" id="KW-0597">Phosphoprotein</keyword>
<feature type="binding site" evidence="15">
    <location>
        <position position="200"/>
    </location>
    <ligand>
        <name>Zn(2+)</name>
        <dbReference type="ChEBI" id="CHEBI:29105"/>
    </ligand>
</feature>
<feature type="active site" description="Proton acceptor" evidence="15">
    <location>
        <position position="189"/>
    </location>
</feature>
<dbReference type="FunFam" id="2.20.28.200:FF:000002">
    <property type="entry name" value="NAD-dependent deacetylase sirtuin-7"/>
    <property type="match status" value="1"/>
</dbReference>
<evidence type="ECO:0000256" key="1">
    <source>
        <dbReference type="ARBA" id="ARBA00001947"/>
    </source>
</evidence>
<feature type="binding site" evidence="15">
    <location>
        <position position="197"/>
    </location>
    <ligand>
        <name>Zn(2+)</name>
        <dbReference type="ChEBI" id="CHEBI:29105"/>
    </ligand>
</feature>
<dbReference type="InterPro" id="IPR050134">
    <property type="entry name" value="NAD-dep_sirtuin_deacylases"/>
</dbReference>
<sequence length="1664" mass="182284">MSQVNLRTSTLKRKASQNLTFAAKRAKKVSCKKLISIFQKKEEDRTPNEKQLILESSESIGSLKQRLKRINEVKSRHEELEDEPDILAEKCKQLADAIQNARHVVVYTGAGISTAAKIPDYRGTEGIWTLLQQGKDIGNHDLSLAEPTLTHMALYKLYRHGLINHVVSQNCDNLHLRSGLPRSVLSEVHGNMSVEVCAHCEPVRYYWRVFDVTEHTARYAHQTARKCSCGEPLLDTIIHFGEKGVLLWPLNWSGANKNAEKTDLILCVGSSLKVLRKYYWLWGLDRPKRDRPKLIIVNLQWTPKDDQATLKINGKCDDVFKRVLSHLNLRIPAYDKLRDPIFYHSSHLIQPEFHTVRKPMLDLPDQKYFGKYENCEHALDSFRQLETYQNTTVFVKEEEDEDKVKVEDDGIENNPDVKEEQDEVKNEDDLRNSKRKRSCVKVEQDDEDVRANIEEDEKVKKEEIKTMKTEICLKSKIKQELDVDNDQSFGNCNLTNVISDEQNGADSLRVRQVSKIDSVENVHCESKVSYKATKSVKVQNTSSSLNNSPVQYSHSDSKRTEQLRSKLDSNDLDTGNSFTEGTTPNVHSCETKTTPSTSTDRSNIKSILKNFRRVKKSDHQSLNSSDSTALDGNIKTTPSASKLDSNSKVEGKCTIKSSMQVEKQASFEGNGDIAQHNQTQFNNQSNTESGETISMSMKVLQRQSSGDQEKADSSTAIITSTNILPLPSVPTNSANESNVSGNPRTSKGSFSTLVSSSKDHVKCACRSEMDLTRPADANSNMSCSCANDGVHASDPSRKAKANSKLVHPSDMSTEVSKASADSLSQEKTPRYGSIPKGSVVGVVKPFQKVVDTPTAADSSNNNNCTPVQCGQFIGQTFVSVPTSDKPGLVTTSVMNSQQTGLQPSIGNALPLVADQQLSINSSQPLPLPQSFIPPHQMFSIIPSNPELLQQPLMQPPGQLLPQLQPFLPVSQQQQLLQSSVQQQQSFPQPLLPLLMNSPGLLSPHFSLLQPQFLTGMPTDSMSGGAFQILSTDMSSFPNQNSVIYLQPFPIAAQEMTSCMSQQIASSCLPYQIPIPQQISQSVMPQQISPNLLLVPPSNASVNTIPFSLSSTSTPLSSTNLTSNISTDSYCSPSNTMYSSQPILNSIQPLSQPSLLSIPPDHLMNTMSLASQNQLLNTMSVASQNQLLNTMSSQSVSSSVPVMDTGQMTTPVSNTVLGLTTNMSLPSNTIVGSATSSSLDTNTGLGTTINASTAPTLTNTPILASNNIPVTPIIGSSSPMGPTNNTQMVPKVPLLSVTIPLFQTPLASNSPSMPIQSSSVVSNALSLSPTNSPTNTGTSGKSPGGNTSVTTMTSNGSPVSNSVDTISSNNYSSLSTSITSNVSTAVVIKTSNGEMSNTSPTEIHSVSPHPSRVRSMSPIDQSQSPTQGNVNTSPVSNSLSPRVISSIRSPNSLTVRSPLMRSPLTPVVSPLKRIRTIRPFQFKHEVSPPEDLMYCSSQDENNSGTLESKGAMDKTLSLVKPRALFNSESAPDKVSASDRKVDDHEEEQSDSEDEKEDEKPPVEQVGAEKKKRGRKANPNKEEKEKEIYHYSLPQACEFCLQNYQSEVCLFYERQSTLSPTGRRKVVCNCCADQKAVEENVAVLPTGNAGWYGKGYRKGMRKKRSV</sequence>
<feature type="compositionally biased region" description="Polar residues" evidence="16">
    <location>
        <begin position="1391"/>
        <end position="1403"/>
    </location>
</feature>
<evidence type="ECO:0000256" key="13">
    <source>
        <dbReference type="ARBA" id="ARBA00051399"/>
    </source>
</evidence>
<feature type="compositionally biased region" description="Basic and acidic residues" evidence="16">
    <location>
        <begin position="415"/>
        <end position="432"/>
    </location>
</feature>
<feature type="region of interest" description="Disordered" evidence="16">
    <location>
        <begin position="1490"/>
        <end position="1509"/>
    </location>
</feature>
<feature type="compositionally biased region" description="Polar residues" evidence="16">
    <location>
        <begin position="1348"/>
        <end position="1360"/>
    </location>
</feature>
<evidence type="ECO:0000256" key="4">
    <source>
        <dbReference type="ARBA" id="ARBA00022679"/>
    </source>
</evidence>
<feature type="compositionally biased region" description="Basic and acidic residues" evidence="16">
    <location>
        <begin position="555"/>
        <end position="569"/>
    </location>
</feature>
<comment type="similarity">
    <text evidence="8">Belongs to the sirtuin family. Class IV subfamily.</text>
</comment>
<reference evidence="18" key="1">
    <citation type="submission" date="2021-05" db="EMBL/GenBank/DDBJ databases">
        <authorList>
            <person name="Alioto T."/>
            <person name="Alioto T."/>
            <person name="Gomez Garrido J."/>
        </authorList>
    </citation>
    <scope>NUCLEOTIDE SEQUENCE</scope>
</reference>
<dbReference type="InterPro" id="IPR003000">
    <property type="entry name" value="Sirtuin"/>
</dbReference>
<dbReference type="SUPFAM" id="SSF52467">
    <property type="entry name" value="DHS-like NAD/FAD-binding domain"/>
    <property type="match status" value="1"/>
</dbReference>
<dbReference type="GO" id="GO:0046872">
    <property type="term" value="F:metal ion binding"/>
    <property type="evidence" value="ECO:0007669"/>
    <property type="project" value="UniProtKB-KW"/>
</dbReference>
<evidence type="ECO:0000313" key="18">
    <source>
        <dbReference type="EMBL" id="CAG6730120.1"/>
    </source>
</evidence>
<evidence type="ECO:0000256" key="14">
    <source>
        <dbReference type="ARBA" id="ARBA00052763"/>
    </source>
</evidence>
<feature type="compositionally biased region" description="Polar residues" evidence="16">
    <location>
        <begin position="536"/>
        <end position="554"/>
    </location>
</feature>
<feature type="region of interest" description="Disordered" evidence="16">
    <location>
        <begin position="533"/>
        <end position="646"/>
    </location>
</feature>
<dbReference type="PROSITE" id="PS50305">
    <property type="entry name" value="SIRTUIN"/>
    <property type="match status" value="1"/>
</dbReference>
<feature type="binding site" evidence="15">
    <location>
        <position position="227"/>
    </location>
    <ligand>
        <name>Zn(2+)</name>
        <dbReference type="ChEBI" id="CHEBI:29105"/>
    </ligand>
</feature>
<comment type="catalytic activity">
    <reaction evidence="14">
        <text>N(6)-glutaryl-L-lysyl-[protein] + NAD(+) + H2O = 2''-O-glutaryl-ADP-D-ribose + nicotinamide + L-lysyl-[protein]</text>
        <dbReference type="Rhea" id="RHEA:47664"/>
        <dbReference type="Rhea" id="RHEA-COMP:9752"/>
        <dbReference type="Rhea" id="RHEA-COMP:11875"/>
        <dbReference type="ChEBI" id="CHEBI:15377"/>
        <dbReference type="ChEBI" id="CHEBI:17154"/>
        <dbReference type="ChEBI" id="CHEBI:29969"/>
        <dbReference type="ChEBI" id="CHEBI:57540"/>
        <dbReference type="ChEBI" id="CHEBI:87828"/>
        <dbReference type="ChEBI" id="CHEBI:87829"/>
    </reaction>
    <physiologicalReaction direction="left-to-right" evidence="14">
        <dbReference type="Rhea" id="RHEA:47665"/>
    </physiologicalReaction>
</comment>
<dbReference type="PANTHER" id="PTHR11085">
    <property type="entry name" value="NAD-DEPENDENT PROTEIN DEACYLASE SIRTUIN-5, MITOCHONDRIAL-RELATED"/>
    <property type="match status" value="1"/>
</dbReference>